<sequence length="390" mass="43852">MPKGFLVKRTKKTGSVCYRMREEDRLDRASPLSPLCFRDITSFVPPPLSTPGSPQQSRSGNRFGRTLCSNRPFRAESFPEQQAISFKTCETPAVFSASLAEMTSKLGAVGSKPVTPEFRRLASPNARLKQVNPRRQTLSAPGEKRPNWADEASTSPVFGLRILEDPEVEVKQRSNTSISLGDYICQLCKERYSDPLTLAQHQCSRIVRVEYRCPDCEKIFSCPANLASHRRWHKPKIARGDADKTSLRAIAVPNANIQHPPPSSPTPPDSHAVESMSFNCTLCCKIFRRRSYLRKHLAVHSRRTVLQHSRDPAGENHARLDQTVPKHSFHVSPPLSLRRESPVATIPDSSDTYPCRFCGETFFSSPGLTRHINKCHPAETREVIFLPQRV</sequence>
<dbReference type="PROSITE" id="PS00028">
    <property type="entry name" value="ZINC_FINGER_C2H2_1"/>
    <property type="match status" value="3"/>
</dbReference>
<dbReference type="GO" id="GO:0008270">
    <property type="term" value="F:zinc ion binding"/>
    <property type="evidence" value="ECO:0007669"/>
    <property type="project" value="UniProtKB-KW"/>
</dbReference>
<dbReference type="Gene3D" id="3.30.160.60">
    <property type="entry name" value="Classic Zinc Finger"/>
    <property type="match status" value="2"/>
</dbReference>
<evidence type="ECO:0000256" key="7">
    <source>
        <dbReference type="ARBA" id="ARBA00023163"/>
    </source>
</evidence>
<feature type="region of interest" description="Disordered" evidence="10">
    <location>
        <begin position="130"/>
        <end position="151"/>
    </location>
</feature>
<dbReference type="STRING" id="1676925.ENSPKIP00000019744"/>
<dbReference type="GeneTree" id="ENSGT00940000162391"/>
<accession>A0A3B3RMP1</accession>
<dbReference type="GO" id="GO:0010564">
    <property type="term" value="P:regulation of cell cycle process"/>
    <property type="evidence" value="ECO:0007669"/>
    <property type="project" value="TreeGrafter"/>
</dbReference>
<evidence type="ECO:0000256" key="2">
    <source>
        <dbReference type="ARBA" id="ARBA00022723"/>
    </source>
</evidence>
<reference evidence="12" key="2">
    <citation type="submission" date="2025-09" db="UniProtKB">
        <authorList>
            <consortium name="Ensembl"/>
        </authorList>
    </citation>
    <scope>IDENTIFICATION</scope>
</reference>
<feature type="domain" description="C2H2-type" evidence="11">
    <location>
        <begin position="278"/>
        <end position="305"/>
    </location>
</feature>
<dbReference type="InterPro" id="IPR042972">
    <property type="entry name" value="INSM1/2"/>
</dbReference>
<evidence type="ECO:0000256" key="4">
    <source>
        <dbReference type="ARBA" id="ARBA00022771"/>
    </source>
</evidence>
<evidence type="ECO:0000256" key="5">
    <source>
        <dbReference type="ARBA" id="ARBA00022833"/>
    </source>
</evidence>
<evidence type="ECO:0000256" key="8">
    <source>
        <dbReference type="ARBA" id="ARBA00023242"/>
    </source>
</evidence>
<feature type="region of interest" description="Disordered" evidence="10">
    <location>
        <begin position="46"/>
        <end position="66"/>
    </location>
</feature>
<dbReference type="InterPro" id="IPR036236">
    <property type="entry name" value="Znf_C2H2_sf"/>
</dbReference>
<dbReference type="GO" id="GO:0030182">
    <property type="term" value="P:neuron differentiation"/>
    <property type="evidence" value="ECO:0007669"/>
    <property type="project" value="TreeGrafter"/>
</dbReference>
<dbReference type="Pfam" id="PF12874">
    <property type="entry name" value="zf-met"/>
    <property type="match status" value="1"/>
</dbReference>
<reference evidence="12" key="1">
    <citation type="submission" date="2025-08" db="UniProtKB">
        <authorList>
            <consortium name="Ensembl"/>
        </authorList>
    </citation>
    <scope>IDENTIFICATION</scope>
</reference>
<name>A0A3B3RMP1_9TELE</name>
<evidence type="ECO:0000256" key="3">
    <source>
        <dbReference type="ARBA" id="ARBA00022737"/>
    </source>
</evidence>
<dbReference type="GO" id="GO:0017053">
    <property type="term" value="C:transcription repressor complex"/>
    <property type="evidence" value="ECO:0007669"/>
    <property type="project" value="TreeGrafter"/>
</dbReference>
<dbReference type="FunFam" id="3.30.160.60:FF:001329">
    <property type="entry name" value="INSM transcriptional repressor 1"/>
    <property type="match status" value="1"/>
</dbReference>
<evidence type="ECO:0000313" key="13">
    <source>
        <dbReference type="Proteomes" id="UP000261540"/>
    </source>
</evidence>
<dbReference type="GO" id="GO:0005634">
    <property type="term" value="C:nucleus"/>
    <property type="evidence" value="ECO:0007669"/>
    <property type="project" value="UniProtKB-SubCell"/>
</dbReference>
<feature type="domain" description="C2H2-type" evidence="11">
    <location>
        <begin position="211"/>
        <end position="238"/>
    </location>
</feature>
<protein>
    <recommendedName>
        <fullName evidence="11">C2H2-type domain-containing protein</fullName>
    </recommendedName>
</protein>
<dbReference type="Ensembl" id="ENSPKIT00000000343.1">
    <property type="protein sequence ID" value="ENSPKIP00000019744.1"/>
    <property type="gene ID" value="ENSPKIG00000004793.1"/>
</dbReference>
<feature type="compositionally biased region" description="Polar residues" evidence="10">
    <location>
        <begin position="50"/>
        <end position="60"/>
    </location>
</feature>
<keyword evidence="5" id="KW-0862">Zinc</keyword>
<dbReference type="SUPFAM" id="SSF57667">
    <property type="entry name" value="beta-beta-alpha zinc fingers"/>
    <property type="match status" value="2"/>
</dbReference>
<evidence type="ECO:0000259" key="11">
    <source>
        <dbReference type="PROSITE" id="PS50157"/>
    </source>
</evidence>
<comment type="subcellular location">
    <subcellularLocation>
        <location evidence="1">Nucleus</location>
    </subcellularLocation>
</comment>
<dbReference type="GO" id="GO:0001227">
    <property type="term" value="F:DNA-binding transcription repressor activity, RNA polymerase II-specific"/>
    <property type="evidence" value="ECO:0007669"/>
    <property type="project" value="TreeGrafter"/>
</dbReference>
<feature type="domain" description="C2H2-type" evidence="11">
    <location>
        <begin position="353"/>
        <end position="381"/>
    </location>
</feature>
<dbReference type="GO" id="GO:0000978">
    <property type="term" value="F:RNA polymerase II cis-regulatory region sequence-specific DNA binding"/>
    <property type="evidence" value="ECO:0007669"/>
    <property type="project" value="TreeGrafter"/>
</dbReference>
<dbReference type="Proteomes" id="UP000261540">
    <property type="component" value="Unplaced"/>
</dbReference>
<keyword evidence="3" id="KW-0677">Repeat</keyword>
<dbReference type="SMART" id="SM00355">
    <property type="entry name" value="ZnF_C2H2"/>
    <property type="match status" value="4"/>
</dbReference>
<dbReference type="AlphaFoldDB" id="A0A3B3RMP1"/>
<dbReference type="PROSITE" id="PS50157">
    <property type="entry name" value="ZINC_FINGER_C2H2_2"/>
    <property type="match status" value="3"/>
</dbReference>
<organism evidence="12 13">
    <name type="scientific">Paramormyrops kingsleyae</name>
    <dbReference type="NCBI Taxonomy" id="1676925"/>
    <lineage>
        <taxon>Eukaryota</taxon>
        <taxon>Metazoa</taxon>
        <taxon>Chordata</taxon>
        <taxon>Craniata</taxon>
        <taxon>Vertebrata</taxon>
        <taxon>Euteleostomi</taxon>
        <taxon>Actinopterygii</taxon>
        <taxon>Neopterygii</taxon>
        <taxon>Teleostei</taxon>
        <taxon>Osteoglossocephala</taxon>
        <taxon>Osteoglossomorpha</taxon>
        <taxon>Osteoglossiformes</taxon>
        <taxon>Mormyridae</taxon>
        <taxon>Paramormyrops</taxon>
    </lineage>
</organism>
<evidence type="ECO:0000256" key="9">
    <source>
        <dbReference type="PROSITE-ProRule" id="PRU00042"/>
    </source>
</evidence>
<evidence type="ECO:0000256" key="6">
    <source>
        <dbReference type="ARBA" id="ARBA00023015"/>
    </source>
</evidence>
<evidence type="ECO:0000313" key="12">
    <source>
        <dbReference type="Ensembl" id="ENSPKIP00000019744.1"/>
    </source>
</evidence>
<keyword evidence="4 9" id="KW-0863">Zinc-finger</keyword>
<dbReference type="PANTHER" id="PTHR15065">
    <property type="entry name" value="INSULINOMA-ASSOCIATED 1"/>
    <property type="match status" value="1"/>
</dbReference>
<dbReference type="Pfam" id="PF00096">
    <property type="entry name" value="zf-C2H2"/>
    <property type="match status" value="2"/>
</dbReference>
<keyword evidence="6" id="KW-0805">Transcription regulation</keyword>
<keyword evidence="8" id="KW-0539">Nucleus</keyword>
<proteinExistence type="predicted"/>
<evidence type="ECO:0000256" key="10">
    <source>
        <dbReference type="SAM" id="MobiDB-lite"/>
    </source>
</evidence>
<keyword evidence="2" id="KW-0479">Metal-binding</keyword>
<keyword evidence="7" id="KW-0804">Transcription</keyword>
<dbReference type="PANTHER" id="PTHR15065:SF4">
    <property type="entry name" value="LD18634P"/>
    <property type="match status" value="1"/>
</dbReference>
<evidence type="ECO:0000256" key="1">
    <source>
        <dbReference type="ARBA" id="ARBA00004123"/>
    </source>
</evidence>
<keyword evidence="13" id="KW-1185">Reference proteome</keyword>
<dbReference type="InterPro" id="IPR013087">
    <property type="entry name" value="Znf_C2H2_type"/>
</dbReference>